<sequence>MELTLTSILDLTTVPAFLGQPSTPASAPRYLTFSFDEDSQRVTGKDAARVQALVDEALLLGYAGSAMPCFNYPISAPITPAMLGAILHTHWDIQDKLPLPDVDEAALFVPEIGES</sequence>
<evidence type="ECO:0000313" key="2">
    <source>
        <dbReference type="Proteomes" id="UP000182660"/>
    </source>
</evidence>
<comment type="caution">
    <text evidence="1">The sequence shown here is derived from an EMBL/GenBank/DDBJ whole genome shotgun (WGS) entry which is preliminary data.</text>
</comment>
<evidence type="ECO:0000313" key="1">
    <source>
        <dbReference type="EMBL" id="SGY85117.1"/>
    </source>
</evidence>
<dbReference type="RefSeq" id="WP_075471105.1">
    <property type="nucleotide sequence ID" value="NZ_CAWQZC010000101.1"/>
</dbReference>
<reference evidence="1 2" key="1">
    <citation type="submission" date="2016-11" db="EMBL/GenBank/DDBJ databases">
        <authorList>
            <person name="Klemetsen T."/>
        </authorList>
    </citation>
    <scope>NUCLEOTIDE SEQUENCE [LARGE SCALE GENOMIC DNA]</scope>
    <source>
        <strain evidence="1">MT 2528</strain>
    </source>
</reference>
<organism evidence="1 2">
    <name type="scientific">Moritella viscosa</name>
    <dbReference type="NCBI Taxonomy" id="80854"/>
    <lineage>
        <taxon>Bacteria</taxon>
        <taxon>Pseudomonadati</taxon>
        <taxon>Pseudomonadota</taxon>
        <taxon>Gammaproteobacteria</taxon>
        <taxon>Alteromonadales</taxon>
        <taxon>Moritellaceae</taxon>
        <taxon>Moritella</taxon>
    </lineage>
</organism>
<keyword evidence="2" id="KW-1185">Reference proteome</keyword>
<accession>A0ABY1H8F5</accession>
<name>A0ABY1H8F5_9GAMM</name>
<dbReference type="EMBL" id="FPLJ01000022">
    <property type="protein sequence ID" value="SGY85117.1"/>
    <property type="molecule type" value="Genomic_DNA"/>
</dbReference>
<gene>
    <name evidence="1" type="ORF">MT2528_0787</name>
</gene>
<proteinExistence type="predicted"/>
<dbReference type="Proteomes" id="UP000182660">
    <property type="component" value="Unassembled WGS sequence"/>
</dbReference>
<dbReference type="GeneID" id="61294456"/>
<protein>
    <submittedName>
        <fullName evidence="1">N-acyl-D-aspartate deacylase-N-acyl-D-aspartate amidohydrolase</fullName>
    </submittedName>
</protein>